<reference evidence="1" key="1">
    <citation type="journal article" date="2015" name="Nature">
        <title>Complex archaea that bridge the gap between prokaryotes and eukaryotes.</title>
        <authorList>
            <person name="Spang A."/>
            <person name="Saw J.H."/>
            <person name="Jorgensen S.L."/>
            <person name="Zaremba-Niedzwiedzka K."/>
            <person name="Martijn J."/>
            <person name="Lind A.E."/>
            <person name="van Eijk R."/>
            <person name="Schleper C."/>
            <person name="Guy L."/>
            <person name="Ettema T.J."/>
        </authorList>
    </citation>
    <scope>NUCLEOTIDE SEQUENCE</scope>
</reference>
<comment type="caution">
    <text evidence="1">The sequence shown here is derived from an EMBL/GenBank/DDBJ whole genome shotgun (WGS) entry which is preliminary data.</text>
</comment>
<proteinExistence type="predicted"/>
<sequence length="109" mass="12607">DKEKREAFKTYLFTPNKRTGQTQMQENMADEKRRMTIAFLDFVNYTKADLTKEEITKLTKKRKKKLVQFTDKNVENKNSSASVKTKTDAGKGKLIIPSIFGPKTIEIED</sequence>
<feature type="non-terminal residue" evidence="1">
    <location>
        <position position="1"/>
    </location>
</feature>
<name>A0A0F9FYV7_9ZZZZ</name>
<evidence type="ECO:0000313" key="1">
    <source>
        <dbReference type="EMBL" id="KKL91503.1"/>
    </source>
</evidence>
<dbReference type="AlphaFoldDB" id="A0A0F9FYV7"/>
<protein>
    <submittedName>
        <fullName evidence="1">Uncharacterized protein</fullName>
    </submittedName>
</protein>
<organism evidence="1">
    <name type="scientific">marine sediment metagenome</name>
    <dbReference type="NCBI Taxonomy" id="412755"/>
    <lineage>
        <taxon>unclassified sequences</taxon>
        <taxon>metagenomes</taxon>
        <taxon>ecological metagenomes</taxon>
    </lineage>
</organism>
<dbReference type="EMBL" id="LAZR01019712">
    <property type="protein sequence ID" value="KKL91503.1"/>
    <property type="molecule type" value="Genomic_DNA"/>
</dbReference>
<accession>A0A0F9FYV7</accession>
<gene>
    <name evidence="1" type="ORF">LCGC14_1894020</name>
</gene>